<evidence type="ECO:0000256" key="2">
    <source>
        <dbReference type="SAM" id="SignalP"/>
    </source>
</evidence>
<organism evidence="3 4">
    <name type="scientific">Rosenbergiella gaditana</name>
    <dbReference type="NCBI Taxonomy" id="2726987"/>
    <lineage>
        <taxon>Bacteria</taxon>
        <taxon>Pseudomonadati</taxon>
        <taxon>Pseudomonadota</taxon>
        <taxon>Gammaproteobacteria</taxon>
        <taxon>Enterobacterales</taxon>
        <taxon>Erwiniaceae</taxon>
        <taxon>Rosenbergiella</taxon>
    </lineage>
</organism>
<feature type="compositionally biased region" description="Basic and acidic residues" evidence="1">
    <location>
        <begin position="128"/>
        <end position="141"/>
    </location>
</feature>
<keyword evidence="2" id="KW-0732">Signal</keyword>
<evidence type="ECO:0008006" key="5">
    <source>
        <dbReference type="Google" id="ProtNLM"/>
    </source>
</evidence>
<name>A0ABS5SUN1_9GAMM</name>
<sequence length="154" mass="16796">MKKIARPLLVLLPVCLMTVSTLSESRSFSSRGFGSSSMFKRPVSPKATPAPAVQQNFVSSGKKGIPGAEQYRSLSQQAPSQRLKNAINTRANSGVRLTQLAMLYWLLSSSNTHASELTDEDRTWVKKEIKEKEKNGEKLEENAPTAASSSSAKP</sequence>
<keyword evidence="4" id="KW-1185">Reference proteome</keyword>
<comment type="caution">
    <text evidence="3">The sequence shown here is derived from an EMBL/GenBank/DDBJ whole genome shotgun (WGS) entry which is preliminary data.</text>
</comment>
<feature type="signal peptide" evidence="2">
    <location>
        <begin position="1"/>
        <end position="23"/>
    </location>
</feature>
<dbReference type="EMBL" id="JABBFR010000001">
    <property type="protein sequence ID" value="MBT0722955.1"/>
    <property type="molecule type" value="Genomic_DNA"/>
</dbReference>
<dbReference type="Proteomes" id="UP000790096">
    <property type="component" value="Unassembled WGS sequence"/>
</dbReference>
<feature type="region of interest" description="Disordered" evidence="1">
    <location>
        <begin position="128"/>
        <end position="154"/>
    </location>
</feature>
<evidence type="ECO:0000313" key="3">
    <source>
        <dbReference type="EMBL" id="MBT0722955.1"/>
    </source>
</evidence>
<gene>
    <name evidence="3" type="ORF">HH682_00555</name>
</gene>
<feature type="chain" id="PRO_5046307749" description="Secreted RxLR effector peptide protein" evidence="2">
    <location>
        <begin position="24"/>
        <end position="154"/>
    </location>
</feature>
<accession>A0ABS5SUN1</accession>
<reference evidence="3 4" key="1">
    <citation type="submission" date="2020-04" db="EMBL/GenBank/DDBJ databases">
        <title>Genome sequencing of Rosenbergiella species.</title>
        <authorList>
            <person name="Alvarez-Perez S."/>
            <person name="Lievens B."/>
        </authorList>
    </citation>
    <scope>NUCLEOTIDE SEQUENCE [LARGE SCALE GENOMIC DNA]</scope>
    <source>
        <strain evidence="3 4">S61</strain>
    </source>
</reference>
<dbReference type="RefSeq" id="WP_214235220.1">
    <property type="nucleotide sequence ID" value="NZ_JABBFR010000001.1"/>
</dbReference>
<protein>
    <recommendedName>
        <fullName evidence="5">Secreted RxLR effector peptide protein</fullName>
    </recommendedName>
</protein>
<evidence type="ECO:0000256" key="1">
    <source>
        <dbReference type="SAM" id="MobiDB-lite"/>
    </source>
</evidence>
<evidence type="ECO:0000313" key="4">
    <source>
        <dbReference type="Proteomes" id="UP000790096"/>
    </source>
</evidence>
<proteinExistence type="predicted"/>